<dbReference type="EMBL" id="JAGGLU010000008">
    <property type="protein sequence ID" value="MBP2058303.1"/>
    <property type="molecule type" value="Genomic_DNA"/>
</dbReference>
<protein>
    <recommendedName>
        <fullName evidence="3">Transposase</fullName>
    </recommendedName>
</protein>
<sequence length="63" mass="7394">MISVKYTVPCHIIDYCERKKRLSQSNHGYKKIAIAAVHKLIRPLFALIKTKQVYDYKLTVKTE</sequence>
<evidence type="ECO:0008006" key="3">
    <source>
        <dbReference type="Google" id="ProtNLM"/>
    </source>
</evidence>
<accession>A0ABS4MFA9</accession>
<gene>
    <name evidence="1" type="ORF">J2Z60_001482</name>
</gene>
<name>A0ABS4MFA9_9LACO</name>
<evidence type="ECO:0000313" key="1">
    <source>
        <dbReference type="EMBL" id="MBP2058303.1"/>
    </source>
</evidence>
<reference evidence="1 2" key="1">
    <citation type="submission" date="2021-03" db="EMBL/GenBank/DDBJ databases">
        <title>Genomic Encyclopedia of Type Strains, Phase IV (KMG-IV): sequencing the most valuable type-strain genomes for metagenomic binning, comparative biology and taxonomic classification.</title>
        <authorList>
            <person name="Goeker M."/>
        </authorList>
    </citation>
    <scope>NUCLEOTIDE SEQUENCE [LARGE SCALE GENOMIC DNA]</scope>
    <source>
        <strain evidence="1 2">DSM 101872</strain>
    </source>
</reference>
<dbReference type="Proteomes" id="UP001519292">
    <property type="component" value="Unassembled WGS sequence"/>
</dbReference>
<comment type="caution">
    <text evidence="1">The sequence shown here is derived from an EMBL/GenBank/DDBJ whole genome shotgun (WGS) entry which is preliminary data.</text>
</comment>
<proteinExistence type="predicted"/>
<organism evidence="1 2">
    <name type="scientific">Lactobacillus colini</name>
    <dbReference type="NCBI Taxonomy" id="1819254"/>
    <lineage>
        <taxon>Bacteria</taxon>
        <taxon>Bacillati</taxon>
        <taxon>Bacillota</taxon>
        <taxon>Bacilli</taxon>
        <taxon>Lactobacillales</taxon>
        <taxon>Lactobacillaceae</taxon>
        <taxon>Lactobacillus</taxon>
    </lineage>
</organism>
<keyword evidence="2" id="KW-1185">Reference proteome</keyword>
<evidence type="ECO:0000313" key="2">
    <source>
        <dbReference type="Proteomes" id="UP001519292"/>
    </source>
</evidence>